<dbReference type="Pfam" id="PF00271">
    <property type="entry name" value="Helicase_C"/>
    <property type="match status" value="1"/>
</dbReference>
<accession>A0A9J6EM45</accession>
<protein>
    <recommendedName>
        <fullName evidence="1">Helicase C-terminal domain-containing protein</fullName>
    </recommendedName>
</protein>
<evidence type="ECO:0000313" key="2">
    <source>
        <dbReference type="EMBL" id="KAH8035434.1"/>
    </source>
</evidence>
<evidence type="ECO:0000259" key="1">
    <source>
        <dbReference type="Pfam" id="PF00271"/>
    </source>
</evidence>
<feature type="domain" description="Helicase C-terminal" evidence="1">
    <location>
        <begin position="73"/>
        <end position="138"/>
    </location>
</feature>
<dbReference type="InterPro" id="IPR001650">
    <property type="entry name" value="Helicase_C-like"/>
</dbReference>
<organism evidence="2 3">
    <name type="scientific">Rhipicephalus microplus</name>
    <name type="common">Cattle tick</name>
    <name type="synonym">Boophilus microplus</name>
    <dbReference type="NCBI Taxonomy" id="6941"/>
    <lineage>
        <taxon>Eukaryota</taxon>
        <taxon>Metazoa</taxon>
        <taxon>Ecdysozoa</taxon>
        <taxon>Arthropoda</taxon>
        <taxon>Chelicerata</taxon>
        <taxon>Arachnida</taxon>
        <taxon>Acari</taxon>
        <taxon>Parasitiformes</taxon>
        <taxon>Ixodida</taxon>
        <taxon>Ixodoidea</taxon>
        <taxon>Ixodidae</taxon>
        <taxon>Rhipicephalinae</taxon>
        <taxon>Rhipicephalus</taxon>
        <taxon>Boophilus</taxon>
    </lineage>
</organism>
<reference evidence="2" key="1">
    <citation type="journal article" date="2020" name="Cell">
        <title>Large-Scale Comparative Analyses of Tick Genomes Elucidate Their Genetic Diversity and Vector Capacities.</title>
        <authorList>
            <consortium name="Tick Genome and Microbiome Consortium (TIGMIC)"/>
            <person name="Jia N."/>
            <person name="Wang J."/>
            <person name="Shi W."/>
            <person name="Du L."/>
            <person name="Sun Y."/>
            <person name="Zhan W."/>
            <person name="Jiang J.F."/>
            <person name="Wang Q."/>
            <person name="Zhang B."/>
            <person name="Ji P."/>
            <person name="Bell-Sakyi L."/>
            <person name="Cui X.M."/>
            <person name="Yuan T.T."/>
            <person name="Jiang B.G."/>
            <person name="Yang W.F."/>
            <person name="Lam T.T."/>
            <person name="Chang Q.C."/>
            <person name="Ding S.J."/>
            <person name="Wang X.J."/>
            <person name="Zhu J.G."/>
            <person name="Ruan X.D."/>
            <person name="Zhao L."/>
            <person name="Wei J.T."/>
            <person name="Ye R.Z."/>
            <person name="Que T.C."/>
            <person name="Du C.H."/>
            <person name="Zhou Y.H."/>
            <person name="Cheng J.X."/>
            <person name="Dai P.F."/>
            <person name="Guo W.B."/>
            <person name="Han X.H."/>
            <person name="Huang E.J."/>
            <person name="Li L.F."/>
            <person name="Wei W."/>
            <person name="Gao Y.C."/>
            <person name="Liu J.Z."/>
            <person name="Shao H.Z."/>
            <person name="Wang X."/>
            <person name="Wang C.C."/>
            <person name="Yang T.C."/>
            <person name="Huo Q.B."/>
            <person name="Li W."/>
            <person name="Chen H.Y."/>
            <person name="Chen S.E."/>
            <person name="Zhou L.G."/>
            <person name="Ni X.B."/>
            <person name="Tian J.H."/>
            <person name="Sheng Y."/>
            <person name="Liu T."/>
            <person name="Pan Y.S."/>
            <person name="Xia L.Y."/>
            <person name="Li J."/>
            <person name="Zhao F."/>
            <person name="Cao W.C."/>
        </authorList>
    </citation>
    <scope>NUCLEOTIDE SEQUENCE</scope>
    <source>
        <strain evidence="2">Rmic-2018</strain>
    </source>
</reference>
<comment type="caution">
    <text evidence="2">The sequence shown here is derived from an EMBL/GenBank/DDBJ whole genome shotgun (WGS) entry which is preliminary data.</text>
</comment>
<evidence type="ECO:0000313" key="3">
    <source>
        <dbReference type="Proteomes" id="UP000821866"/>
    </source>
</evidence>
<dbReference type="InterPro" id="IPR027417">
    <property type="entry name" value="P-loop_NTPase"/>
</dbReference>
<dbReference type="SUPFAM" id="SSF52540">
    <property type="entry name" value="P-loop containing nucleoside triphosphate hydrolases"/>
    <property type="match status" value="1"/>
</dbReference>
<dbReference type="VEuPathDB" id="VectorBase:LOC119181653"/>
<sequence length="157" mass="18435">MMVTGLEDHVLTIEQWLRPDRQTQIWLSSRTQDVHPLCEDLLKDYVQVSFGVKEVPFVGKFEHIAIVCDETEKIDQLVTLLEDILSEGRQKVIVFVETKQTVEYVVTFLTLREWPVIGVHGNKRDDELDWALSAFRERRGFHSRVYRHVRAKTGWGR</sequence>
<gene>
    <name evidence="2" type="ORF">HPB51_005396</name>
</gene>
<keyword evidence="3" id="KW-1185">Reference proteome</keyword>
<dbReference type="AlphaFoldDB" id="A0A9J6EM45"/>
<name>A0A9J6EM45_RHIMP</name>
<dbReference type="Gene3D" id="3.40.50.300">
    <property type="entry name" value="P-loop containing nucleotide triphosphate hydrolases"/>
    <property type="match status" value="1"/>
</dbReference>
<dbReference type="Proteomes" id="UP000821866">
    <property type="component" value="Chromosome 11"/>
</dbReference>
<reference evidence="2" key="2">
    <citation type="submission" date="2021-09" db="EMBL/GenBank/DDBJ databases">
        <authorList>
            <person name="Jia N."/>
            <person name="Wang J."/>
            <person name="Shi W."/>
            <person name="Du L."/>
            <person name="Sun Y."/>
            <person name="Zhan W."/>
            <person name="Jiang J."/>
            <person name="Wang Q."/>
            <person name="Zhang B."/>
            <person name="Ji P."/>
            <person name="Sakyi L.B."/>
            <person name="Cui X."/>
            <person name="Yuan T."/>
            <person name="Jiang B."/>
            <person name="Yang W."/>
            <person name="Lam T.T.-Y."/>
            <person name="Chang Q."/>
            <person name="Ding S."/>
            <person name="Wang X."/>
            <person name="Zhu J."/>
            <person name="Ruan X."/>
            <person name="Zhao L."/>
            <person name="Wei J."/>
            <person name="Que T."/>
            <person name="Du C."/>
            <person name="Cheng J."/>
            <person name="Dai P."/>
            <person name="Han X."/>
            <person name="Huang E."/>
            <person name="Gao Y."/>
            <person name="Liu J."/>
            <person name="Shao H."/>
            <person name="Ye R."/>
            <person name="Li L."/>
            <person name="Wei W."/>
            <person name="Wang X."/>
            <person name="Wang C."/>
            <person name="Huo Q."/>
            <person name="Li W."/>
            <person name="Guo W."/>
            <person name="Chen H."/>
            <person name="Chen S."/>
            <person name="Zhou L."/>
            <person name="Zhou L."/>
            <person name="Ni X."/>
            <person name="Tian J."/>
            <person name="Zhou Y."/>
            <person name="Sheng Y."/>
            <person name="Liu T."/>
            <person name="Pan Y."/>
            <person name="Xia L."/>
            <person name="Li J."/>
            <person name="Zhao F."/>
            <person name="Cao W."/>
        </authorList>
    </citation>
    <scope>NUCLEOTIDE SEQUENCE</scope>
    <source>
        <strain evidence="2">Rmic-2018</strain>
        <tissue evidence="2">Larvae</tissue>
    </source>
</reference>
<proteinExistence type="predicted"/>
<dbReference type="PANTHER" id="PTHR47958">
    <property type="entry name" value="ATP-DEPENDENT RNA HELICASE DBP3"/>
    <property type="match status" value="1"/>
</dbReference>
<dbReference type="EMBL" id="JABSTU010000003">
    <property type="protein sequence ID" value="KAH8035434.1"/>
    <property type="molecule type" value="Genomic_DNA"/>
</dbReference>